<dbReference type="AlphaFoldDB" id="A0A9P4KHG8"/>
<dbReference type="EMBL" id="ML986600">
    <property type="protein sequence ID" value="KAF2266239.1"/>
    <property type="molecule type" value="Genomic_DNA"/>
</dbReference>
<gene>
    <name evidence="1" type="ORF">CC78DRAFT_615309</name>
</gene>
<dbReference type="Proteomes" id="UP000800093">
    <property type="component" value="Unassembled WGS sequence"/>
</dbReference>
<organism evidence="1 2">
    <name type="scientific">Lojkania enalia</name>
    <dbReference type="NCBI Taxonomy" id="147567"/>
    <lineage>
        <taxon>Eukaryota</taxon>
        <taxon>Fungi</taxon>
        <taxon>Dikarya</taxon>
        <taxon>Ascomycota</taxon>
        <taxon>Pezizomycotina</taxon>
        <taxon>Dothideomycetes</taxon>
        <taxon>Pleosporomycetidae</taxon>
        <taxon>Pleosporales</taxon>
        <taxon>Pleosporales incertae sedis</taxon>
        <taxon>Lojkania</taxon>
    </lineage>
</organism>
<name>A0A9P4KHG8_9PLEO</name>
<reference evidence="2" key="1">
    <citation type="journal article" date="2020" name="Stud. Mycol.">
        <title>101 Dothideomycetes genomes: A test case for predicting lifestyles and emergence of pathogens.</title>
        <authorList>
            <person name="Haridas S."/>
            <person name="Albert R."/>
            <person name="Binder M."/>
            <person name="Bloem J."/>
            <person name="LaButti K."/>
            <person name="Salamov A."/>
            <person name="Andreopoulos B."/>
            <person name="Baker S."/>
            <person name="Barry K."/>
            <person name="Bills G."/>
            <person name="Bluhm B."/>
            <person name="Cannon C."/>
            <person name="Castanera R."/>
            <person name="Culley D."/>
            <person name="Daum C."/>
            <person name="Ezra D."/>
            <person name="Gonzalez J."/>
            <person name="Henrissat B."/>
            <person name="Kuo A."/>
            <person name="Liang C."/>
            <person name="Lipzen A."/>
            <person name="Lutzoni F."/>
            <person name="Magnuson J."/>
            <person name="Mondo S."/>
            <person name="Nolan M."/>
            <person name="Ohm R."/>
            <person name="Pangilinan J."/>
            <person name="Park H.-J."/>
            <person name="Ramirez L."/>
            <person name="Alfaro M."/>
            <person name="Sun H."/>
            <person name="Tritt A."/>
            <person name="Yoshinaga Y."/>
            <person name="Zwiers L.-H."/>
            <person name="Turgeon B."/>
            <person name="Goodwin S."/>
            <person name="Spatafora J."/>
            <person name="Crous P."/>
            <person name="Grigoriev I."/>
        </authorList>
    </citation>
    <scope>NUCLEOTIDE SEQUENCE [LARGE SCALE GENOMIC DNA]</scope>
    <source>
        <strain evidence="2">CBS 304.66</strain>
    </source>
</reference>
<evidence type="ECO:0000313" key="1">
    <source>
        <dbReference type="EMBL" id="KAF2266239.1"/>
    </source>
</evidence>
<evidence type="ECO:0000313" key="2">
    <source>
        <dbReference type="Proteomes" id="UP000800093"/>
    </source>
</evidence>
<dbReference type="OrthoDB" id="5374070at2759"/>
<keyword evidence="2" id="KW-1185">Reference proteome</keyword>
<accession>A0A9P4KHG8</accession>
<comment type="caution">
    <text evidence="1">The sequence shown here is derived from an EMBL/GenBank/DDBJ whole genome shotgun (WGS) entry which is preliminary data.</text>
</comment>
<proteinExistence type="predicted"/>
<protein>
    <submittedName>
        <fullName evidence="1">Uncharacterized protein</fullName>
    </submittedName>
</protein>
<sequence length="131" mass="15206">MDRHDGRSTCQRLPLRTRDLTVHIHIFRIVLVLAKLKVPTDYIYFDSSTAGVRIFIMSHDGDCEVCEVANIASEVELEANILLGNIVFYCLNVLKKERIRYKGIDGNYYRDVMEQVEDLEDLVRKERKQSG</sequence>